<dbReference type="EMBL" id="AZIL01001638">
    <property type="protein sequence ID" value="EWM23465.1"/>
    <property type="molecule type" value="Genomic_DNA"/>
</dbReference>
<gene>
    <name evidence="2" type="ORF">Naga_101209g3</name>
</gene>
<feature type="compositionally biased region" description="Basic and acidic residues" evidence="1">
    <location>
        <begin position="82"/>
        <end position="98"/>
    </location>
</feature>
<name>W7T8Y1_9STRA</name>
<organism evidence="2 3">
    <name type="scientific">Nannochloropsis gaditana</name>
    <dbReference type="NCBI Taxonomy" id="72520"/>
    <lineage>
        <taxon>Eukaryota</taxon>
        <taxon>Sar</taxon>
        <taxon>Stramenopiles</taxon>
        <taxon>Ochrophyta</taxon>
        <taxon>Eustigmatophyceae</taxon>
        <taxon>Eustigmatales</taxon>
        <taxon>Monodopsidaceae</taxon>
        <taxon>Nannochloropsis</taxon>
    </lineage>
</organism>
<dbReference type="AlphaFoldDB" id="W7T8Y1"/>
<feature type="compositionally biased region" description="Basic and acidic residues" evidence="1">
    <location>
        <begin position="115"/>
        <end position="126"/>
    </location>
</feature>
<comment type="caution">
    <text evidence="2">The sequence shown here is derived from an EMBL/GenBank/DDBJ whole genome shotgun (WGS) entry which is preliminary data.</text>
</comment>
<keyword evidence="3" id="KW-1185">Reference proteome</keyword>
<evidence type="ECO:0000256" key="1">
    <source>
        <dbReference type="SAM" id="MobiDB-lite"/>
    </source>
</evidence>
<evidence type="ECO:0000313" key="3">
    <source>
        <dbReference type="Proteomes" id="UP000019335"/>
    </source>
</evidence>
<dbReference type="Proteomes" id="UP000019335">
    <property type="component" value="Chromosome 17"/>
</dbReference>
<sequence length="149" mass="16058">MLGATRLHAEAVDPSGDGAGVPVPFSWRPAWMAVRPYSARPKLFLLSRGKECLVGRRRMESREWRARKGSPVAGGASPPVAEDVRGRKERGAREEKPGLQRPSCVGFKGGRTMWKGKEGERGEKGGKGGGRAGGREGKKSFPLRLPGLP</sequence>
<feature type="region of interest" description="Disordered" evidence="1">
    <location>
        <begin position="58"/>
        <end position="149"/>
    </location>
</feature>
<reference evidence="2 3" key="1">
    <citation type="journal article" date="2014" name="Mol. Plant">
        <title>Chromosome Scale Genome Assembly and Transcriptome Profiling of Nannochloropsis gaditana in Nitrogen Depletion.</title>
        <authorList>
            <person name="Corteggiani Carpinelli E."/>
            <person name="Telatin A."/>
            <person name="Vitulo N."/>
            <person name="Forcato C."/>
            <person name="D'Angelo M."/>
            <person name="Schiavon R."/>
            <person name="Vezzi A."/>
            <person name="Giacometti G.M."/>
            <person name="Morosinotto T."/>
            <person name="Valle G."/>
        </authorList>
    </citation>
    <scope>NUCLEOTIDE SEQUENCE [LARGE SCALE GENOMIC DNA]</scope>
    <source>
        <strain evidence="2 3">B-31</strain>
    </source>
</reference>
<evidence type="ECO:0000313" key="2">
    <source>
        <dbReference type="EMBL" id="EWM23465.1"/>
    </source>
</evidence>
<protein>
    <submittedName>
        <fullName evidence="2">Uncharacterized protein</fullName>
    </submittedName>
</protein>
<accession>W7T8Y1</accession>
<proteinExistence type="predicted"/>